<dbReference type="EMBL" id="BSCH01000030">
    <property type="protein sequence ID" value="GLG91921.1"/>
    <property type="molecule type" value="Genomic_DNA"/>
</dbReference>
<accession>A0A9W6CDZ4</accession>
<feature type="region of interest" description="Disordered" evidence="1">
    <location>
        <begin position="1"/>
        <end position="37"/>
    </location>
</feature>
<feature type="compositionally biased region" description="Polar residues" evidence="1">
    <location>
        <begin position="13"/>
        <end position="23"/>
    </location>
</feature>
<name>A0A9W6CDZ4_9FIRM</name>
<reference evidence="2" key="3">
    <citation type="journal article" date="2023" name="Int. J. Syst. Evol. Microbiol.">
        <title>Sellimonas catena sp. nov., isolated from human faeces.</title>
        <authorList>
            <person name="Hisatomi A."/>
            <person name="Ohkuma M."/>
            <person name="Sakamoto M."/>
        </authorList>
    </citation>
    <scope>NUCLEOTIDE SEQUENCE</scope>
    <source>
        <strain evidence="2">18CBH55</strain>
    </source>
</reference>
<sequence length="59" mass="6350">MESAAVAAFQPADQESSLHSALQTHDPDTGIPVGKRLPTDRAVGYGAALNKKYHFHDCK</sequence>
<organism evidence="2 3">
    <name type="scientific">Sellimonas catena</name>
    <dbReference type="NCBI Taxonomy" id="2994035"/>
    <lineage>
        <taxon>Bacteria</taxon>
        <taxon>Bacillati</taxon>
        <taxon>Bacillota</taxon>
        <taxon>Clostridia</taxon>
        <taxon>Lachnospirales</taxon>
        <taxon>Lachnospiraceae</taxon>
        <taxon>Sellimonas</taxon>
    </lineage>
</organism>
<comment type="caution">
    <text evidence="2">The sequence shown here is derived from an EMBL/GenBank/DDBJ whole genome shotgun (WGS) entry which is preliminary data.</text>
</comment>
<evidence type="ECO:0000313" key="2">
    <source>
        <dbReference type="EMBL" id="GLG91921.1"/>
    </source>
</evidence>
<gene>
    <name evidence="2" type="ORF">Selli2_33480</name>
</gene>
<reference evidence="2" key="2">
    <citation type="submission" date="2022-11" db="EMBL/GenBank/DDBJ databases">
        <title>Draft genome sequence of Sellimonas catena strain 18CBH55.</title>
        <authorList>
            <person name="Atsushi H."/>
            <person name="Moriya O."/>
            <person name="Mitsuo S."/>
        </authorList>
    </citation>
    <scope>NUCLEOTIDE SEQUENCE</scope>
    <source>
        <strain evidence="2">18CBH55</strain>
    </source>
</reference>
<evidence type="ECO:0000313" key="3">
    <source>
        <dbReference type="Proteomes" id="UP001145094"/>
    </source>
</evidence>
<proteinExistence type="predicted"/>
<dbReference type="Proteomes" id="UP001145094">
    <property type="component" value="Unassembled WGS sequence"/>
</dbReference>
<evidence type="ECO:0000256" key="1">
    <source>
        <dbReference type="SAM" id="MobiDB-lite"/>
    </source>
</evidence>
<dbReference type="AlphaFoldDB" id="A0A9W6CDZ4"/>
<protein>
    <submittedName>
        <fullName evidence="2">Uncharacterized protein</fullName>
    </submittedName>
</protein>
<reference evidence="2" key="1">
    <citation type="submission" date="2022-11" db="EMBL/GenBank/DDBJ databases">
        <title>Draft genome sequence of Sellimonas catena strain 18CBH55.</title>
        <authorList>
            <person name="Hisatomi A."/>
            <person name="Ohkuma M."/>
            <person name="Sakamoto M."/>
        </authorList>
    </citation>
    <scope>NUCLEOTIDE SEQUENCE</scope>
    <source>
        <strain evidence="2">18CBH55</strain>
    </source>
</reference>